<dbReference type="NCBIfam" id="TIGR00036">
    <property type="entry name" value="dapB"/>
    <property type="match status" value="1"/>
</dbReference>
<evidence type="ECO:0000256" key="10">
    <source>
        <dbReference type="ARBA" id="ARBA00038983"/>
    </source>
</evidence>
<feature type="active site" description="Proton donor" evidence="13">
    <location>
        <position position="161"/>
    </location>
</feature>
<feature type="binding site" evidence="13">
    <location>
        <begin position="100"/>
        <end position="102"/>
    </location>
    <ligand>
        <name>NAD(+)</name>
        <dbReference type="ChEBI" id="CHEBI:57540"/>
    </ligand>
</feature>
<feature type="binding site" evidence="13">
    <location>
        <begin position="124"/>
        <end position="127"/>
    </location>
    <ligand>
        <name>NAD(+)</name>
        <dbReference type="ChEBI" id="CHEBI:57540"/>
    </ligand>
</feature>
<dbReference type="Gene3D" id="3.40.50.720">
    <property type="entry name" value="NAD(P)-binding Rossmann-like Domain"/>
    <property type="match status" value="1"/>
</dbReference>
<dbReference type="GO" id="GO:0005829">
    <property type="term" value="C:cytosol"/>
    <property type="evidence" value="ECO:0007669"/>
    <property type="project" value="TreeGrafter"/>
</dbReference>
<evidence type="ECO:0000256" key="7">
    <source>
        <dbReference type="ARBA" id="ARBA00023027"/>
    </source>
</evidence>
<comment type="caution">
    <text evidence="16">The sequence shown here is derived from an EMBL/GenBank/DDBJ whole genome shotgun (WGS) entry which is preliminary data.</text>
</comment>
<dbReference type="PANTHER" id="PTHR20836:SF0">
    <property type="entry name" value="4-HYDROXY-TETRAHYDRODIPICOLINATE REDUCTASE 1, CHLOROPLASTIC-RELATED"/>
    <property type="match status" value="1"/>
</dbReference>
<keyword evidence="3 13" id="KW-0028">Amino-acid biosynthesis</keyword>
<evidence type="ECO:0000256" key="3">
    <source>
        <dbReference type="ARBA" id="ARBA00022605"/>
    </source>
</evidence>
<dbReference type="EC" id="1.17.1.8" evidence="10 13"/>
<keyword evidence="7 13" id="KW-0520">NAD</keyword>
<dbReference type="GO" id="GO:0008839">
    <property type="term" value="F:4-hydroxy-tetrahydrodipicolinate reductase"/>
    <property type="evidence" value="ECO:0007669"/>
    <property type="project" value="UniProtKB-UniRule"/>
</dbReference>
<dbReference type="Pfam" id="PF01113">
    <property type="entry name" value="DapB_N"/>
    <property type="match status" value="1"/>
</dbReference>
<name>A0A2A4YU01_9PROT</name>
<dbReference type="FunFam" id="3.30.360.10:FF:000004">
    <property type="entry name" value="4-hydroxy-tetrahydrodipicolinate reductase"/>
    <property type="match status" value="1"/>
</dbReference>
<comment type="caution">
    <text evidence="13">Was originally thought to be a dihydrodipicolinate reductase (DHDPR), catalyzing the conversion of dihydrodipicolinate to tetrahydrodipicolinate. However, it was shown in E.coli that the substrate of the enzymatic reaction is not dihydrodipicolinate (DHDP) but in fact (2S,4S)-4-hydroxy-2,3,4,5-tetrahydrodipicolinic acid (HTPA), the product released by the DapA-catalyzed reaction.</text>
</comment>
<dbReference type="Gene3D" id="3.30.360.10">
    <property type="entry name" value="Dihydrodipicolinate Reductase, domain 2"/>
    <property type="match status" value="1"/>
</dbReference>
<reference key="1">
    <citation type="submission" date="2017-08" db="EMBL/GenBank/DDBJ databases">
        <title>A dynamic microbial community with high functional redundancy inhabits the cold, oxic subseafloor aquifer.</title>
        <authorList>
            <person name="Tully B.J."/>
            <person name="Wheat C.G."/>
            <person name="Glazer B.T."/>
            <person name="Huber J.A."/>
        </authorList>
    </citation>
    <scope>NUCLEOTIDE SEQUENCE [LARGE SCALE GENOMIC DNA]</scope>
</reference>
<dbReference type="GO" id="GO:0019877">
    <property type="term" value="P:diaminopimelate biosynthetic process"/>
    <property type="evidence" value="ECO:0007669"/>
    <property type="project" value="UniProtKB-UniRule"/>
</dbReference>
<dbReference type="EMBL" id="NVUS01000025">
    <property type="protein sequence ID" value="PCI97979.1"/>
    <property type="molecule type" value="Genomic_DNA"/>
</dbReference>
<comment type="pathway">
    <text evidence="9 13">Amino-acid biosynthesis; L-lysine biosynthesis via DAP pathway; (S)-tetrahydrodipicolinate from L-aspartate: step 4/4.</text>
</comment>
<dbReference type="PIRSF" id="PIRSF000161">
    <property type="entry name" value="DHPR"/>
    <property type="match status" value="1"/>
</dbReference>
<keyword evidence="8 13" id="KW-0457">Lysine biosynthesis</keyword>
<evidence type="ECO:0000256" key="8">
    <source>
        <dbReference type="ARBA" id="ARBA00023154"/>
    </source>
</evidence>
<evidence type="ECO:0000256" key="13">
    <source>
        <dbReference type="HAMAP-Rule" id="MF_00102"/>
    </source>
</evidence>
<dbReference type="GO" id="GO:0050661">
    <property type="term" value="F:NADP binding"/>
    <property type="evidence" value="ECO:0007669"/>
    <property type="project" value="UniProtKB-UniRule"/>
</dbReference>
<dbReference type="InterPro" id="IPR022663">
    <property type="entry name" value="DapB_C"/>
</dbReference>
<gene>
    <name evidence="13" type="primary">dapB</name>
    <name evidence="16" type="ORF">COB13_14770</name>
</gene>
<evidence type="ECO:0000256" key="11">
    <source>
        <dbReference type="ARBA" id="ARBA00049080"/>
    </source>
</evidence>
<evidence type="ECO:0000256" key="9">
    <source>
        <dbReference type="ARBA" id="ARBA00037922"/>
    </source>
</evidence>
<feature type="domain" description="Dihydrodipicolinate reductase N-terminal" evidence="14">
    <location>
        <begin position="4"/>
        <end position="127"/>
    </location>
</feature>
<evidence type="ECO:0000259" key="15">
    <source>
        <dbReference type="Pfam" id="PF05173"/>
    </source>
</evidence>
<keyword evidence="2 13" id="KW-0963">Cytoplasm</keyword>
<protein>
    <recommendedName>
        <fullName evidence="10 13">4-hydroxy-tetrahydrodipicolinate reductase</fullName>
        <shortName evidence="13">HTPA reductase</shortName>
        <ecNumber evidence="10 13">1.17.1.8</ecNumber>
    </recommendedName>
</protein>
<dbReference type="GO" id="GO:0051287">
    <property type="term" value="F:NAD binding"/>
    <property type="evidence" value="ECO:0007669"/>
    <property type="project" value="UniProtKB-UniRule"/>
</dbReference>
<sequence>MADIKIAIMGAGGRMGRTLTRVAHEAKHCVVVGGIEPEGSEFIGQDIGELAGVGRLDIAVSSDALELFTNADVVLDFTIPSASVFFAELAAQLRITHVIGSTGFSEEQDAQIEAAAVHATIIKSGNMSLGINLLMAMVKKTAAALGEDFDIEVVEMHHRNKIDSPSGTALMLGQSAADGRGIDLAERSIRSRDGITGVRPVGDIGFATLRGGTVIGEHSVIFAGHDERIELTHKANDRSMFANGALKAAIWGATGGDKDISKVVGRGPGLFTMFDVLGIEDI</sequence>
<dbReference type="SUPFAM" id="SSF55347">
    <property type="entry name" value="Glyceraldehyde-3-phosphate dehydrogenase-like, C-terminal domain"/>
    <property type="match status" value="1"/>
</dbReference>
<organism evidence="16">
    <name type="scientific">OCS116 cluster bacterium</name>
    <dbReference type="NCBI Taxonomy" id="2030921"/>
    <lineage>
        <taxon>Bacteria</taxon>
        <taxon>Pseudomonadati</taxon>
        <taxon>Pseudomonadota</taxon>
        <taxon>Alphaproteobacteria</taxon>
        <taxon>OCS116 cluster</taxon>
    </lineage>
</organism>
<feature type="binding site" evidence="13">
    <location>
        <begin position="167"/>
        <end position="168"/>
    </location>
    <ligand>
        <name>(S)-2,3,4,5-tetrahydrodipicolinate</name>
        <dbReference type="ChEBI" id="CHEBI:16845"/>
    </ligand>
</feature>
<dbReference type="UniPathway" id="UPA00034">
    <property type="reaction ID" value="UER00018"/>
</dbReference>
<comment type="catalytic activity">
    <reaction evidence="12 13">
        <text>(S)-2,3,4,5-tetrahydrodipicolinate + NAD(+) + H2O = (2S,4S)-4-hydroxy-2,3,4,5-tetrahydrodipicolinate + NADH + H(+)</text>
        <dbReference type="Rhea" id="RHEA:35323"/>
        <dbReference type="ChEBI" id="CHEBI:15377"/>
        <dbReference type="ChEBI" id="CHEBI:15378"/>
        <dbReference type="ChEBI" id="CHEBI:16845"/>
        <dbReference type="ChEBI" id="CHEBI:57540"/>
        <dbReference type="ChEBI" id="CHEBI:57945"/>
        <dbReference type="ChEBI" id="CHEBI:67139"/>
        <dbReference type="EC" id="1.17.1.8"/>
    </reaction>
</comment>
<evidence type="ECO:0000256" key="5">
    <source>
        <dbReference type="ARBA" id="ARBA00022915"/>
    </source>
</evidence>
<dbReference type="CDD" id="cd02274">
    <property type="entry name" value="DHDPR_N"/>
    <property type="match status" value="1"/>
</dbReference>
<comment type="function">
    <text evidence="13">Catalyzes the conversion of 4-hydroxy-tetrahydrodipicolinate (HTPA) to tetrahydrodipicolinate.</text>
</comment>
<dbReference type="GO" id="GO:0009089">
    <property type="term" value="P:lysine biosynthetic process via diaminopimelate"/>
    <property type="evidence" value="ECO:0007669"/>
    <property type="project" value="UniProtKB-UniRule"/>
</dbReference>
<comment type="subunit">
    <text evidence="13">Homotetramer.</text>
</comment>
<evidence type="ECO:0000256" key="1">
    <source>
        <dbReference type="ARBA" id="ARBA00006642"/>
    </source>
</evidence>
<evidence type="ECO:0000256" key="2">
    <source>
        <dbReference type="ARBA" id="ARBA00022490"/>
    </source>
</evidence>
<reference evidence="16" key="2">
    <citation type="journal article" date="2018" name="ISME J.">
        <title>A dynamic microbial community with high functional redundancy inhabits the cold, oxic subseafloor aquifer.</title>
        <authorList>
            <person name="Tully B.J."/>
            <person name="Wheat C.G."/>
            <person name="Glazer B.T."/>
            <person name="Huber J.A."/>
        </authorList>
    </citation>
    <scope>NUCLEOTIDE SEQUENCE</scope>
    <source>
        <strain evidence="16">NORP83</strain>
    </source>
</reference>
<dbReference type="SUPFAM" id="SSF51735">
    <property type="entry name" value="NAD(P)-binding Rossmann-fold domains"/>
    <property type="match status" value="1"/>
</dbReference>
<comment type="subcellular location">
    <subcellularLocation>
        <location evidence="13">Cytoplasm</location>
    </subcellularLocation>
</comment>
<dbReference type="InterPro" id="IPR000846">
    <property type="entry name" value="DapB_N"/>
</dbReference>
<evidence type="ECO:0000256" key="12">
    <source>
        <dbReference type="ARBA" id="ARBA00049396"/>
    </source>
</evidence>
<keyword evidence="6 13" id="KW-0560">Oxidoreductase</keyword>
<feature type="binding site" evidence="13">
    <location>
        <position position="158"/>
    </location>
    <ligand>
        <name>(S)-2,3,4,5-tetrahydrodipicolinate</name>
        <dbReference type="ChEBI" id="CHEBI:16845"/>
    </ligand>
</feature>
<evidence type="ECO:0000259" key="14">
    <source>
        <dbReference type="Pfam" id="PF01113"/>
    </source>
</evidence>
<keyword evidence="4 13" id="KW-0521">NADP</keyword>
<evidence type="ECO:0000256" key="6">
    <source>
        <dbReference type="ARBA" id="ARBA00023002"/>
    </source>
</evidence>
<dbReference type="Pfam" id="PF05173">
    <property type="entry name" value="DapB_C"/>
    <property type="match status" value="1"/>
</dbReference>
<dbReference type="PROSITE" id="PS01298">
    <property type="entry name" value="DAPB"/>
    <property type="match status" value="1"/>
</dbReference>
<dbReference type="InterPro" id="IPR022664">
    <property type="entry name" value="DapB_N_CS"/>
</dbReference>
<comment type="similarity">
    <text evidence="1 13">Belongs to the DapB family.</text>
</comment>
<keyword evidence="5 13" id="KW-0220">Diaminopimelate biosynthesis</keyword>
<comment type="catalytic activity">
    <reaction evidence="11 13">
        <text>(S)-2,3,4,5-tetrahydrodipicolinate + NADP(+) + H2O = (2S,4S)-4-hydroxy-2,3,4,5-tetrahydrodipicolinate + NADPH + H(+)</text>
        <dbReference type="Rhea" id="RHEA:35331"/>
        <dbReference type="ChEBI" id="CHEBI:15377"/>
        <dbReference type="ChEBI" id="CHEBI:15378"/>
        <dbReference type="ChEBI" id="CHEBI:16845"/>
        <dbReference type="ChEBI" id="CHEBI:57783"/>
        <dbReference type="ChEBI" id="CHEBI:58349"/>
        <dbReference type="ChEBI" id="CHEBI:67139"/>
        <dbReference type="EC" id="1.17.1.8"/>
    </reaction>
</comment>
<dbReference type="InterPro" id="IPR023940">
    <property type="entry name" value="DHDPR_bac"/>
</dbReference>
<proteinExistence type="inferred from homology"/>
<feature type="domain" description="Dihydrodipicolinate reductase C-terminal" evidence="15">
    <location>
        <begin position="130"/>
        <end position="277"/>
    </location>
</feature>
<feature type="binding site" evidence="13">
    <location>
        <begin position="10"/>
        <end position="15"/>
    </location>
    <ligand>
        <name>NAD(+)</name>
        <dbReference type="ChEBI" id="CHEBI:57540"/>
    </ligand>
</feature>
<evidence type="ECO:0000313" key="16">
    <source>
        <dbReference type="EMBL" id="PCI97979.1"/>
    </source>
</evidence>
<evidence type="ECO:0000256" key="4">
    <source>
        <dbReference type="ARBA" id="ARBA00022857"/>
    </source>
</evidence>
<dbReference type="InterPro" id="IPR036291">
    <property type="entry name" value="NAD(P)-bd_dom_sf"/>
</dbReference>
<comment type="caution">
    <text evidence="13">Lacks conserved residue(s) required for the propagation of feature annotation.</text>
</comment>
<dbReference type="HAMAP" id="MF_00102">
    <property type="entry name" value="DapB"/>
    <property type="match status" value="1"/>
</dbReference>
<feature type="active site" description="Proton donor/acceptor" evidence="13">
    <location>
        <position position="157"/>
    </location>
</feature>
<dbReference type="GO" id="GO:0016726">
    <property type="term" value="F:oxidoreductase activity, acting on CH or CH2 groups, NAD or NADP as acceptor"/>
    <property type="evidence" value="ECO:0007669"/>
    <property type="project" value="UniProtKB-UniRule"/>
</dbReference>
<dbReference type="PANTHER" id="PTHR20836">
    <property type="entry name" value="DIHYDRODIPICOLINATE REDUCTASE"/>
    <property type="match status" value="1"/>
</dbReference>
<accession>A0A2A4YU01</accession>
<dbReference type="AlphaFoldDB" id="A0A2A4YU01"/>